<dbReference type="Pfam" id="PF00079">
    <property type="entry name" value="Serpin"/>
    <property type="match status" value="1"/>
</dbReference>
<dbReference type="RefSeq" id="XP_026730680.1">
    <property type="nucleotide sequence ID" value="XM_026874879.1"/>
</dbReference>
<dbReference type="KEGG" id="tnl:113495883"/>
<dbReference type="InterPro" id="IPR000215">
    <property type="entry name" value="Serpin_fam"/>
</dbReference>
<evidence type="ECO:0000256" key="1">
    <source>
        <dbReference type="ARBA" id="ARBA00009500"/>
    </source>
</evidence>
<feature type="signal peptide" evidence="5">
    <location>
        <begin position="1"/>
        <end position="17"/>
    </location>
</feature>
<evidence type="ECO:0000313" key="7">
    <source>
        <dbReference type="Proteomes" id="UP000322000"/>
    </source>
</evidence>
<evidence type="ECO:0000256" key="5">
    <source>
        <dbReference type="SAM" id="SignalP"/>
    </source>
</evidence>
<evidence type="ECO:0000313" key="8">
    <source>
        <dbReference type="RefSeq" id="XP_026730680.1"/>
    </source>
</evidence>
<gene>
    <name evidence="8" type="primary">LOC113495883</name>
</gene>
<dbReference type="Gene3D" id="3.30.497.10">
    <property type="entry name" value="Antithrombin, subunit I, domain 2"/>
    <property type="match status" value="1"/>
</dbReference>
<evidence type="ECO:0000256" key="3">
    <source>
        <dbReference type="ARBA" id="ARBA00022900"/>
    </source>
</evidence>
<dbReference type="AlphaFoldDB" id="A0A7E5VQR5"/>
<dbReference type="InterPro" id="IPR023795">
    <property type="entry name" value="Serpin_CS"/>
</dbReference>
<feature type="chain" id="PRO_5028893022" evidence="5">
    <location>
        <begin position="18"/>
        <end position="416"/>
    </location>
</feature>
<keyword evidence="2" id="KW-0646">Protease inhibitor</keyword>
<protein>
    <submittedName>
        <fullName evidence="8">Plasminogen activator inhibitor 2 type A-like</fullName>
    </submittedName>
</protein>
<dbReference type="InterPro" id="IPR042185">
    <property type="entry name" value="Serpin_sf_2"/>
</dbReference>
<evidence type="ECO:0000256" key="2">
    <source>
        <dbReference type="ARBA" id="ARBA00022690"/>
    </source>
</evidence>
<dbReference type="InParanoid" id="A0A7E5VQR5"/>
<dbReference type="SUPFAM" id="SSF56574">
    <property type="entry name" value="Serpins"/>
    <property type="match status" value="1"/>
</dbReference>
<reference evidence="8" key="1">
    <citation type="submission" date="2025-08" db="UniProtKB">
        <authorList>
            <consortium name="RefSeq"/>
        </authorList>
    </citation>
    <scope>IDENTIFICATION</scope>
</reference>
<accession>A0A7E5VQR5</accession>
<dbReference type="PANTHER" id="PTHR11461:SF211">
    <property type="entry name" value="GH10112P-RELATED"/>
    <property type="match status" value="1"/>
</dbReference>
<name>A0A7E5VQR5_TRINI</name>
<comment type="similarity">
    <text evidence="1 4">Belongs to the serpin family.</text>
</comment>
<keyword evidence="3" id="KW-0722">Serine protease inhibitor</keyword>
<dbReference type="GO" id="GO:0005615">
    <property type="term" value="C:extracellular space"/>
    <property type="evidence" value="ECO:0007669"/>
    <property type="project" value="InterPro"/>
</dbReference>
<organism evidence="7 8">
    <name type="scientific">Trichoplusia ni</name>
    <name type="common">Cabbage looper</name>
    <dbReference type="NCBI Taxonomy" id="7111"/>
    <lineage>
        <taxon>Eukaryota</taxon>
        <taxon>Metazoa</taxon>
        <taxon>Ecdysozoa</taxon>
        <taxon>Arthropoda</taxon>
        <taxon>Hexapoda</taxon>
        <taxon>Insecta</taxon>
        <taxon>Pterygota</taxon>
        <taxon>Neoptera</taxon>
        <taxon>Endopterygota</taxon>
        <taxon>Lepidoptera</taxon>
        <taxon>Glossata</taxon>
        <taxon>Ditrysia</taxon>
        <taxon>Noctuoidea</taxon>
        <taxon>Noctuidae</taxon>
        <taxon>Plusiinae</taxon>
        <taxon>Trichoplusia</taxon>
    </lineage>
</organism>
<dbReference type="PANTHER" id="PTHR11461">
    <property type="entry name" value="SERINE PROTEASE INHIBITOR, SERPIN"/>
    <property type="match status" value="1"/>
</dbReference>
<dbReference type="Gene3D" id="2.30.39.10">
    <property type="entry name" value="Alpha-1-antitrypsin, domain 1"/>
    <property type="match status" value="1"/>
</dbReference>
<proteinExistence type="inferred from homology"/>
<dbReference type="GeneID" id="113495883"/>
<keyword evidence="5" id="KW-0732">Signal</keyword>
<sequence length="416" mass="46824">MEARILALLIISSGVLITSQQNQGPCYVSRDVGDEYRSSLYEYSIDLIKSVIVKSDFNYVCSLVSIWISLAAIAEGTGPVSQQKLFQFLKLPNDPCIRQEYYKMATTRAFPFNDVHIKNRRVLVLDESVTLNPTWYSFITKNSLLDVVTAPIHSNPVATAKEIQRIMSTSLPRLNLNGNSVLLDTLDYNGLWTTTFLNATIERAPFYSLTGQEIGSVDLMKIKKRARMGYLRSLHSKILELPIGLSGRYHMLFLVRLGNNDLRPLVEDFGSSVLFEAFESLRHSNVLIDVAIPRIVITTEIDVRVILEELGVTEVWNDPLVTRYILLDINMPFICKHRYISNPGALPSSFVQRTTVFLNNEGLASEDPSPSITRSGLDPELGTDFIADRPFLFGLVDAETRTWLLTAAFTKPTYSQ</sequence>
<dbReference type="SMART" id="SM00093">
    <property type="entry name" value="SERPIN"/>
    <property type="match status" value="1"/>
</dbReference>
<dbReference type="InterPro" id="IPR023796">
    <property type="entry name" value="Serpin_dom"/>
</dbReference>
<keyword evidence="7" id="KW-1185">Reference proteome</keyword>
<dbReference type="Proteomes" id="UP000322000">
    <property type="component" value="Chromosome 7"/>
</dbReference>
<evidence type="ECO:0000259" key="6">
    <source>
        <dbReference type="SMART" id="SM00093"/>
    </source>
</evidence>
<evidence type="ECO:0000256" key="4">
    <source>
        <dbReference type="RuleBase" id="RU000411"/>
    </source>
</evidence>
<dbReference type="GO" id="GO:0004867">
    <property type="term" value="F:serine-type endopeptidase inhibitor activity"/>
    <property type="evidence" value="ECO:0007669"/>
    <property type="project" value="UniProtKB-KW"/>
</dbReference>
<feature type="domain" description="Serpin" evidence="6">
    <location>
        <begin position="45"/>
        <end position="412"/>
    </location>
</feature>
<dbReference type="OrthoDB" id="671595at2759"/>
<dbReference type="PROSITE" id="PS00284">
    <property type="entry name" value="SERPIN"/>
    <property type="match status" value="1"/>
</dbReference>
<dbReference type="InterPro" id="IPR042178">
    <property type="entry name" value="Serpin_sf_1"/>
</dbReference>
<dbReference type="InterPro" id="IPR036186">
    <property type="entry name" value="Serpin_sf"/>
</dbReference>